<evidence type="ECO:0000313" key="4">
    <source>
        <dbReference type="EMBL" id="SFD03618.1"/>
    </source>
</evidence>
<evidence type="ECO:0000313" key="5">
    <source>
        <dbReference type="Proteomes" id="UP000198728"/>
    </source>
</evidence>
<dbReference type="Proteomes" id="UP000198728">
    <property type="component" value="Unassembled WGS sequence"/>
</dbReference>
<dbReference type="InterPro" id="IPR008331">
    <property type="entry name" value="Ferritin_DPS_dom"/>
</dbReference>
<dbReference type="PRINTS" id="PR01346">
    <property type="entry name" value="HELNAPAPROT"/>
</dbReference>
<gene>
    <name evidence="4" type="ORF">SAMN04488094_113136</name>
</gene>
<name>A0A1I1P7I6_9RHOB</name>
<keyword evidence="4" id="KW-0238">DNA-binding</keyword>
<dbReference type="GO" id="GO:0003677">
    <property type="term" value="F:DNA binding"/>
    <property type="evidence" value="ECO:0007669"/>
    <property type="project" value="UniProtKB-KW"/>
</dbReference>
<dbReference type="GO" id="GO:0016722">
    <property type="term" value="F:oxidoreductase activity, acting on metal ions"/>
    <property type="evidence" value="ECO:0007669"/>
    <property type="project" value="InterPro"/>
</dbReference>
<dbReference type="CDD" id="cd01043">
    <property type="entry name" value="DPS"/>
    <property type="match status" value="1"/>
</dbReference>
<reference evidence="4 5" key="1">
    <citation type="submission" date="2016-10" db="EMBL/GenBank/DDBJ databases">
        <authorList>
            <person name="de Groot N.N."/>
        </authorList>
    </citation>
    <scope>NUCLEOTIDE SEQUENCE [LARGE SCALE GENOMIC DNA]</scope>
    <source>
        <strain evidence="4 5">DSM 19548</strain>
    </source>
</reference>
<dbReference type="PROSITE" id="PS00818">
    <property type="entry name" value="DPS_1"/>
    <property type="match status" value="1"/>
</dbReference>
<evidence type="ECO:0000256" key="2">
    <source>
        <dbReference type="RuleBase" id="RU003875"/>
    </source>
</evidence>
<dbReference type="SUPFAM" id="SSF47240">
    <property type="entry name" value="Ferritin-like"/>
    <property type="match status" value="1"/>
</dbReference>
<dbReference type="RefSeq" id="WP_093362208.1">
    <property type="nucleotide sequence ID" value="NZ_FOLG01000013.1"/>
</dbReference>
<feature type="domain" description="Ferritin/DPS" evidence="3">
    <location>
        <begin position="27"/>
        <end position="163"/>
    </location>
</feature>
<dbReference type="InterPro" id="IPR002177">
    <property type="entry name" value="DPS_DNA-bd"/>
</dbReference>
<evidence type="ECO:0000256" key="1">
    <source>
        <dbReference type="ARBA" id="ARBA00009497"/>
    </source>
</evidence>
<dbReference type="EMBL" id="FOLG01000013">
    <property type="protein sequence ID" value="SFD03618.1"/>
    <property type="molecule type" value="Genomic_DNA"/>
</dbReference>
<sequence length="166" mass="17937">MSEPLKVVPSSTKVDTGVEDTGAVASALADILSDTYALVLKTHAYHWNVEGPLFYALHHLTEEQYNNLFAATDVLAERIRALGHLAPMKMADIVETSVIKDAEGTPSAGEMATDLANDHERVASRLRDLVGLAEEKNNDPVTADLAIARAAFHEKAAWMLRSLAAT</sequence>
<dbReference type="InterPro" id="IPR023188">
    <property type="entry name" value="DPS_DNA-bd_CS"/>
</dbReference>
<evidence type="ECO:0000259" key="3">
    <source>
        <dbReference type="Pfam" id="PF00210"/>
    </source>
</evidence>
<dbReference type="PANTHER" id="PTHR42932:SF3">
    <property type="entry name" value="DNA PROTECTION DURING STARVATION PROTEIN"/>
    <property type="match status" value="1"/>
</dbReference>
<accession>A0A1I1P7I6</accession>
<comment type="similarity">
    <text evidence="1 2">Belongs to the Dps family.</text>
</comment>
<dbReference type="STRING" id="441112.SAMN04488094_113136"/>
<proteinExistence type="inferred from homology"/>
<protein>
    <submittedName>
        <fullName evidence="4">Starvation-inducible DNA-binding protein</fullName>
    </submittedName>
</protein>
<dbReference type="OrthoDB" id="9797687at2"/>
<dbReference type="InterPro" id="IPR012347">
    <property type="entry name" value="Ferritin-like"/>
</dbReference>
<dbReference type="PANTHER" id="PTHR42932">
    <property type="entry name" value="GENERAL STRESS PROTEIN 20U"/>
    <property type="match status" value="1"/>
</dbReference>
<dbReference type="Pfam" id="PF00210">
    <property type="entry name" value="Ferritin"/>
    <property type="match status" value="1"/>
</dbReference>
<organism evidence="4 5">
    <name type="scientific">Tropicimonas isoalkanivorans</name>
    <dbReference type="NCBI Taxonomy" id="441112"/>
    <lineage>
        <taxon>Bacteria</taxon>
        <taxon>Pseudomonadati</taxon>
        <taxon>Pseudomonadota</taxon>
        <taxon>Alphaproteobacteria</taxon>
        <taxon>Rhodobacterales</taxon>
        <taxon>Roseobacteraceae</taxon>
        <taxon>Tropicimonas</taxon>
    </lineage>
</organism>
<dbReference type="InterPro" id="IPR009078">
    <property type="entry name" value="Ferritin-like_SF"/>
</dbReference>
<dbReference type="PIRSF" id="PIRSF005900">
    <property type="entry name" value="Dps"/>
    <property type="match status" value="1"/>
</dbReference>
<dbReference type="AlphaFoldDB" id="A0A1I1P7I6"/>
<dbReference type="GO" id="GO:0008199">
    <property type="term" value="F:ferric iron binding"/>
    <property type="evidence" value="ECO:0007669"/>
    <property type="project" value="InterPro"/>
</dbReference>
<dbReference type="Gene3D" id="1.20.1260.10">
    <property type="match status" value="1"/>
</dbReference>
<keyword evidence="5" id="KW-1185">Reference proteome</keyword>